<feature type="region of interest" description="Disordered" evidence="1">
    <location>
        <begin position="148"/>
        <end position="172"/>
    </location>
</feature>
<reference evidence="3" key="3">
    <citation type="submission" date="2023-05" db="EMBL/GenBank/DDBJ databases">
        <authorList>
            <person name="Smith C.H."/>
        </authorList>
    </citation>
    <scope>NUCLEOTIDE SEQUENCE</scope>
    <source>
        <strain evidence="3">CHS0354</strain>
        <tissue evidence="3">Mantle</tissue>
    </source>
</reference>
<keyword evidence="4" id="KW-1185">Reference proteome</keyword>
<dbReference type="EMBL" id="JAEAOA010001214">
    <property type="protein sequence ID" value="KAK3594984.1"/>
    <property type="molecule type" value="Genomic_DNA"/>
</dbReference>
<dbReference type="AlphaFoldDB" id="A0AAE0SN41"/>
<reference evidence="3" key="2">
    <citation type="journal article" date="2021" name="Genome Biol. Evol.">
        <title>Developing a high-quality reference genome for a parasitic bivalve with doubly uniparental inheritance (Bivalvia: Unionida).</title>
        <authorList>
            <person name="Smith C.H."/>
        </authorList>
    </citation>
    <scope>NUCLEOTIDE SEQUENCE</scope>
    <source>
        <strain evidence="3">CHS0354</strain>
        <tissue evidence="3">Mantle</tissue>
    </source>
</reference>
<reference evidence="3" key="1">
    <citation type="journal article" date="2021" name="Genome Biol. Evol.">
        <title>A High-Quality Reference Genome for a Parasitic Bivalve with Doubly Uniparental Inheritance (Bivalvia: Unionida).</title>
        <authorList>
            <person name="Smith C.H."/>
        </authorList>
    </citation>
    <scope>NUCLEOTIDE SEQUENCE</scope>
    <source>
        <strain evidence="3">CHS0354</strain>
    </source>
</reference>
<accession>A0AAE0SN41</accession>
<evidence type="ECO:0000313" key="3">
    <source>
        <dbReference type="EMBL" id="KAK3594984.1"/>
    </source>
</evidence>
<evidence type="ECO:0000256" key="1">
    <source>
        <dbReference type="SAM" id="MobiDB-lite"/>
    </source>
</evidence>
<dbReference type="InterPro" id="IPR052728">
    <property type="entry name" value="O2_lipid_transport_reg"/>
</dbReference>
<organism evidence="3 4">
    <name type="scientific">Potamilus streckersoni</name>
    <dbReference type="NCBI Taxonomy" id="2493646"/>
    <lineage>
        <taxon>Eukaryota</taxon>
        <taxon>Metazoa</taxon>
        <taxon>Spiralia</taxon>
        <taxon>Lophotrochozoa</taxon>
        <taxon>Mollusca</taxon>
        <taxon>Bivalvia</taxon>
        <taxon>Autobranchia</taxon>
        <taxon>Heteroconchia</taxon>
        <taxon>Palaeoheterodonta</taxon>
        <taxon>Unionida</taxon>
        <taxon>Unionoidea</taxon>
        <taxon>Unionidae</taxon>
        <taxon>Ambleminae</taxon>
        <taxon>Lampsilini</taxon>
        <taxon>Potamilus</taxon>
    </lineage>
</organism>
<name>A0AAE0SN41_9BIVA</name>
<keyword evidence="2" id="KW-1133">Transmembrane helix</keyword>
<comment type="caution">
    <text evidence="3">The sequence shown here is derived from an EMBL/GenBank/DDBJ whole genome shotgun (WGS) entry which is preliminary data.</text>
</comment>
<feature type="transmembrane region" description="Helical" evidence="2">
    <location>
        <begin position="52"/>
        <end position="73"/>
    </location>
</feature>
<feature type="compositionally biased region" description="Polar residues" evidence="1">
    <location>
        <begin position="151"/>
        <end position="171"/>
    </location>
</feature>
<keyword evidence="2" id="KW-0472">Membrane</keyword>
<feature type="transmembrane region" description="Helical" evidence="2">
    <location>
        <begin position="189"/>
        <end position="207"/>
    </location>
</feature>
<keyword evidence="2" id="KW-0812">Transmembrane</keyword>
<protein>
    <submittedName>
        <fullName evidence="3">Uncharacterized protein</fullName>
    </submittedName>
</protein>
<evidence type="ECO:0000256" key="2">
    <source>
        <dbReference type="SAM" id="Phobius"/>
    </source>
</evidence>
<evidence type="ECO:0000313" key="4">
    <source>
        <dbReference type="Proteomes" id="UP001195483"/>
    </source>
</evidence>
<sequence>MTPFGKRFADRRQVGGRVKWDLCGFLNNKNLPVESVYCFEDNDLSKDDSAQAAIWVLSVFGFLIFFGTVFDVIKFHCMNDADQGHTYEMTRLSNENHEIAQVHPLHGANPDDKMVVVAVADKDSFSNGLPPGYVQHREYDKAPETKVQADNGEQSNGKVNLQLDPLQNGTKTGHAHEVIRGKSEEKEGGWINVVLSIFLSFSLYTNVPKLLRAKQSSDSVTCVNGIRFLSLTWVILGHTYNYGIISISETMNADVILLERKHKKQEKQDPKKKKAKLRFVAYRKKNTWDGDRCGPVLSMQPITARRTGGQICFILTTWSI</sequence>
<dbReference type="Proteomes" id="UP001195483">
    <property type="component" value="Unassembled WGS sequence"/>
</dbReference>
<dbReference type="PANTHER" id="PTHR11161">
    <property type="entry name" value="O-ACYLTRANSFERASE"/>
    <property type="match status" value="1"/>
</dbReference>
<dbReference type="PANTHER" id="PTHR11161:SF0">
    <property type="entry name" value="O-ACYLTRANSFERASE LIKE PROTEIN"/>
    <property type="match status" value="1"/>
</dbReference>
<gene>
    <name evidence="3" type="ORF">CHS0354_019912</name>
</gene>
<proteinExistence type="predicted"/>